<keyword evidence="3 8" id="KW-0863">Zinc-finger</keyword>
<dbReference type="InterPro" id="IPR036236">
    <property type="entry name" value="Znf_C2H2_sf"/>
</dbReference>
<dbReference type="GeneID" id="98154048"/>
<keyword evidence="2" id="KW-0479">Metal-binding</keyword>
<dbReference type="Pfam" id="PF00096">
    <property type="entry name" value="zf-C2H2"/>
    <property type="match status" value="3"/>
</dbReference>
<feature type="region of interest" description="Disordered" evidence="9">
    <location>
        <begin position="643"/>
        <end position="669"/>
    </location>
</feature>
<evidence type="ECO:0000256" key="7">
    <source>
        <dbReference type="ARBA" id="ARBA00023242"/>
    </source>
</evidence>
<gene>
    <name evidence="11" type="ORF">BJX68DRAFT_228540</name>
</gene>
<evidence type="ECO:0000256" key="9">
    <source>
        <dbReference type="SAM" id="MobiDB-lite"/>
    </source>
</evidence>
<evidence type="ECO:0000256" key="2">
    <source>
        <dbReference type="ARBA" id="ARBA00022723"/>
    </source>
</evidence>
<dbReference type="EMBL" id="JBFXLR010000005">
    <property type="protein sequence ID" value="KAL2858386.1"/>
    <property type="molecule type" value="Genomic_DNA"/>
</dbReference>
<organism evidence="11 12">
    <name type="scientific">Aspergillus pseudodeflectus</name>
    <dbReference type="NCBI Taxonomy" id="176178"/>
    <lineage>
        <taxon>Eukaryota</taxon>
        <taxon>Fungi</taxon>
        <taxon>Dikarya</taxon>
        <taxon>Ascomycota</taxon>
        <taxon>Pezizomycotina</taxon>
        <taxon>Eurotiomycetes</taxon>
        <taxon>Eurotiomycetidae</taxon>
        <taxon>Eurotiales</taxon>
        <taxon>Aspergillaceae</taxon>
        <taxon>Aspergillus</taxon>
        <taxon>Aspergillus subgen. Nidulantes</taxon>
    </lineage>
</organism>
<evidence type="ECO:0000256" key="1">
    <source>
        <dbReference type="ARBA" id="ARBA00004123"/>
    </source>
</evidence>
<name>A0ABR4L1R7_9EURO</name>
<comment type="caution">
    <text evidence="11">The sequence shown here is derived from an EMBL/GenBank/DDBJ whole genome shotgun (WGS) entry which is preliminary data.</text>
</comment>
<reference evidence="11 12" key="1">
    <citation type="submission" date="2024-07" db="EMBL/GenBank/DDBJ databases">
        <title>Section-level genome sequencing and comparative genomics of Aspergillus sections Usti and Cavernicolus.</title>
        <authorList>
            <consortium name="Lawrence Berkeley National Laboratory"/>
            <person name="Nybo J.L."/>
            <person name="Vesth T.C."/>
            <person name="Theobald S."/>
            <person name="Frisvad J.C."/>
            <person name="Larsen T.O."/>
            <person name="Kjaerboelling I."/>
            <person name="Rothschild-Mancinelli K."/>
            <person name="Lyhne E.K."/>
            <person name="Kogle M.E."/>
            <person name="Barry K."/>
            <person name="Clum A."/>
            <person name="Na H."/>
            <person name="Ledsgaard L."/>
            <person name="Lin J."/>
            <person name="Lipzen A."/>
            <person name="Kuo A."/>
            <person name="Riley R."/>
            <person name="Mondo S."/>
            <person name="LaButti K."/>
            <person name="Haridas S."/>
            <person name="Pangalinan J."/>
            <person name="Salamov A.A."/>
            <person name="Simmons B.A."/>
            <person name="Magnuson J.K."/>
            <person name="Chen J."/>
            <person name="Drula E."/>
            <person name="Henrissat B."/>
            <person name="Wiebenga A."/>
            <person name="Lubbers R.J."/>
            <person name="Gomes A.C."/>
            <person name="Macurrencykelacurrency M.R."/>
            <person name="Stajich J."/>
            <person name="Grigoriev I.V."/>
            <person name="Mortensen U.H."/>
            <person name="De vries R.P."/>
            <person name="Baker S.E."/>
            <person name="Andersen M.R."/>
        </authorList>
    </citation>
    <scope>NUCLEOTIDE SEQUENCE [LARGE SCALE GENOMIC DNA]</scope>
    <source>
        <strain evidence="11 12">CBS 756.74</strain>
    </source>
</reference>
<dbReference type="Gene3D" id="3.30.160.60">
    <property type="entry name" value="Classic Zinc Finger"/>
    <property type="match status" value="5"/>
</dbReference>
<feature type="region of interest" description="Disordered" evidence="9">
    <location>
        <begin position="403"/>
        <end position="454"/>
    </location>
</feature>
<feature type="compositionally biased region" description="Low complexity" evidence="9">
    <location>
        <begin position="420"/>
        <end position="438"/>
    </location>
</feature>
<evidence type="ECO:0000313" key="12">
    <source>
        <dbReference type="Proteomes" id="UP001610444"/>
    </source>
</evidence>
<dbReference type="SMART" id="SM00355">
    <property type="entry name" value="ZnF_C2H2"/>
    <property type="match status" value="6"/>
</dbReference>
<feature type="domain" description="C2H2-type" evidence="10">
    <location>
        <begin position="630"/>
        <end position="660"/>
    </location>
</feature>
<keyword evidence="4" id="KW-0862">Zinc</keyword>
<dbReference type="SUPFAM" id="SSF57667">
    <property type="entry name" value="beta-beta-alpha zinc fingers"/>
    <property type="match status" value="3"/>
</dbReference>
<sequence>MCESRFADKNQQLTRKVPPHAPKVLTGTSRSVDLVSANPQGPQKGRRYVVLSAIMPQASDRHAGCCSCPLSRSLSLNQKEIDAFVLLSRSFLEHSPGSTSDSSEISGKMATHTRKDDFCLECHWESFHLDGKNSEDSSVAPASTWDNCPDKGHDASDSHCHVDSACCDTDNCSITCPSVCDGFVECHDAADCSTTSHCDELECHDPAPVCFDDHCFDPEHNPDITEHSLESLFGLGIPMSSDKTDFPVTLEQCQEDHQLSKAIDHTAVGLNPSLCNGPFFTPDSIALTPCHPPHSYHHEHHHDTPSTDLTQLLHTLHPPTQMVSPSLPVQNNVNLADVFHMLGMCPDYSNHFHVHEAANCPETLDGSAASNSFTCLHLDEDSVSNLMKNPMYMNGSLPARGPCRSNHRCRTHPHGHHHFSPYSRHQSRSSFSSQVLPSPGETPPPLDGGISSVITSPDFSAAESDVHICKWVSGSRGMQSTCGATFTSACALQEHLVSRHMGPVNGAKGTGYYCCWEGCGRPGEPFSQKSKLQGHFLTHSNYKNFQCAVCGKLFARQATLERHERSHRGEKPYKCTECGKSFTDSSELKTHSRTHTGEKPFKCTYPGCKFQTGDSSNMSSHRLTHGERRHKCNFPGCNKSFTRPDQLKRHTRSTHKIEYQPPTPGLLSSPPDDNLAFPIPVQAHAQVPFGAVV</sequence>
<comment type="subcellular location">
    <subcellularLocation>
        <location evidence="1">Nucleus</location>
    </subcellularLocation>
</comment>
<dbReference type="Proteomes" id="UP001610444">
    <property type="component" value="Unassembled WGS sequence"/>
</dbReference>
<dbReference type="RefSeq" id="XP_070903555.1">
    <property type="nucleotide sequence ID" value="XM_071038884.1"/>
</dbReference>
<dbReference type="InterPro" id="IPR013087">
    <property type="entry name" value="Znf_C2H2_type"/>
</dbReference>
<dbReference type="PANTHER" id="PTHR46179">
    <property type="entry name" value="ZINC FINGER PROTEIN"/>
    <property type="match status" value="1"/>
</dbReference>
<keyword evidence="7" id="KW-0539">Nucleus</keyword>
<evidence type="ECO:0000256" key="8">
    <source>
        <dbReference type="PROSITE-ProRule" id="PRU00042"/>
    </source>
</evidence>
<protein>
    <recommendedName>
        <fullName evidence="10">C2H2-type domain-containing protein</fullName>
    </recommendedName>
</protein>
<keyword evidence="12" id="KW-1185">Reference proteome</keyword>
<proteinExistence type="predicted"/>
<evidence type="ECO:0000259" key="10">
    <source>
        <dbReference type="PROSITE" id="PS50157"/>
    </source>
</evidence>
<feature type="compositionally biased region" description="Basic residues" evidence="9">
    <location>
        <begin position="405"/>
        <end position="419"/>
    </location>
</feature>
<keyword evidence="5" id="KW-0805">Transcription regulation</keyword>
<dbReference type="PANTHER" id="PTHR46179:SF13">
    <property type="entry name" value="C2H2-TYPE DOMAIN-CONTAINING PROTEIN"/>
    <property type="match status" value="1"/>
</dbReference>
<evidence type="ECO:0000313" key="11">
    <source>
        <dbReference type="EMBL" id="KAL2858386.1"/>
    </source>
</evidence>
<feature type="domain" description="C2H2-type" evidence="10">
    <location>
        <begin position="545"/>
        <end position="572"/>
    </location>
</feature>
<keyword evidence="6" id="KW-0804">Transcription</keyword>
<feature type="domain" description="C2H2-type" evidence="10">
    <location>
        <begin position="573"/>
        <end position="600"/>
    </location>
</feature>
<dbReference type="PROSITE" id="PS00028">
    <property type="entry name" value="ZINC_FINGER_C2H2_1"/>
    <property type="match status" value="3"/>
</dbReference>
<evidence type="ECO:0000256" key="6">
    <source>
        <dbReference type="ARBA" id="ARBA00023163"/>
    </source>
</evidence>
<evidence type="ECO:0000256" key="3">
    <source>
        <dbReference type="ARBA" id="ARBA00022771"/>
    </source>
</evidence>
<accession>A0ABR4L1R7</accession>
<evidence type="ECO:0000256" key="5">
    <source>
        <dbReference type="ARBA" id="ARBA00023015"/>
    </source>
</evidence>
<dbReference type="InterPro" id="IPR051061">
    <property type="entry name" value="Zinc_finger_trans_reg"/>
</dbReference>
<evidence type="ECO:0000256" key="4">
    <source>
        <dbReference type="ARBA" id="ARBA00022833"/>
    </source>
</evidence>
<dbReference type="PROSITE" id="PS50157">
    <property type="entry name" value="ZINC_FINGER_C2H2_2"/>
    <property type="match status" value="3"/>
</dbReference>